<sequence length="674" mass="77385">MLCNISERQSKLAGPLSSGKKLLESDCVTREMAQECTVVADELRMLVDSLTMKPNPISRTLESGRVALMMMSRQQEIKDLRARLIAMDLAVRSNLERALQNDQHSIILHELRAIGHSHLDAGIKYDLKLDEIQNSILELLIQNKKDNANQAARLTSLGTKMASLEKELETCQRQTSAIRSLYFPEIKRRWSQIPGSESMTNNWLFDPSLTSFSSWLDGDGGIYCISGLPGSGKSTLMKHAFDHEETIRALKKWAEPADLCMASFYFWNQGFEMQKSQIGLLQSLLYQILKHLPTLIPQVMINKPDHEIWDFDELKIVFDRIVSLSTLTTRFCFFIDGLDEFNGDEEDISKLLLSITSSADIKICASSRPRSIFDEMLWTTNFMLQMQDFTKPDMQTYVRRRLRENRRFKTLEKASESGIQGLMNQVADQAKGVWLWVYLVTRDLVYAANRRESFAKLQEIVNGFPKDLEAYFTHIISRVKPTFRDEMARIFLITLQEVQPLPLFAFSLLEKEASDPEYAVKADTIPLCDQAVSETDTEWAVRLQNRCSDLLVVDEGCHPIFLLHPVDFLHRTVRDFLRDCYYKQLISELIIEFNPPISLCRMMLFLLKKQPGGDFRKAAARNRLVSLVDELLYYAREAEKLESESSGPETEALHSRLYEETLDTHPRLAADSRS</sequence>
<gene>
    <name evidence="1" type="ORF">NM208_g16719</name>
</gene>
<proteinExistence type="predicted"/>
<keyword evidence="2" id="KW-1185">Reference proteome</keyword>
<evidence type="ECO:0000313" key="2">
    <source>
        <dbReference type="Proteomes" id="UP001148629"/>
    </source>
</evidence>
<comment type="caution">
    <text evidence="1">The sequence shown here is derived from an EMBL/GenBank/DDBJ whole genome shotgun (WGS) entry which is preliminary data.</text>
</comment>
<name>A0ACC1RB51_9HYPO</name>
<dbReference type="Proteomes" id="UP001148629">
    <property type="component" value="Unassembled WGS sequence"/>
</dbReference>
<dbReference type="EMBL" id="JANRMS010005389">
    <property type="protein sequence ID" value="KAJ3502479.1"/>
    <property type="molecule type" value="Genomic_DNA"/>
</dbReference>
<evidence type="ECO:0000313" key="1">
    <source>
        <dbReference type="EMBL" id="KAJ3502479.1"/>
    </source>
</evidence>
<accession>A0ACC1RB51</accession>
<organism evidence="1 2">
    <name type="scientific">Fusarium decemcellulare</name>
    <dbReference type="NCBI Taxonomy" id="57161"/>
    <lineage>
        <taxon>Eukaryota</taxon>
        <taxon>Fungi</taxon>
        <taxon>Dikarya</taxon>
        <taxon>Ascomycota</taxon>
        <taxon>Pezizomycotina</taxon>
        <taxon>Sordariomycetes</taxon>
        <taxon>Hypocreomycetidae</taxon>
        <taxon>Hypocreales</taxon>
        <taxon>Nectriaceae</taxon>
        <taxon>Fusarium</taxon>
        <taxon>Fusarium decemcellulare species complex</taxon>
    </lineage>
</organism>
<reference evidence="1" key="1">
    <citation type="submission" date="2022-08" db="EMBL/GenBank/DDBJ databases">
        <title>Genome Sequence of Fusarium decemcellulare.</title>
        <authorList>
            <person name="Buettner E."/>
        </authorList>
    </citation>
    <scope>NUCLEOTIDE SEQUENCE</scope>
    <source>
        <strain evidence="1">Babe19</strain>
    </source>
</reference>
<protein>
    <submittedName>
        <fullName evidence="1">Uncharacterized protein</fullName>
    </submittedName>
</protein>